<evidence type="ECO:0000313" key="1">
    <source>
        <dbReference type="Proteomes" id="UP000887580"/>
    </source>
</evidence>
<dbReference type="Proteomes" id="UP000887580">
    <property type="component" value="Unplaced"/>
</dbReference>
<protein>
    <submittedName>
        <fullName evidence="2">Uncharacterized protein</fullName>
    </submittedName>
</protein>
<reference evidence="2" key="1">
    <citation type="submission" date="2022-11" db="UniProtKB">
        <authorList>
            <consortium name="WormBaseParasite"/>
        </authorList>
    </citation>
    <scope>IDENTIFICATION</scope>
</reference>
<accession>A0AC35GVV9</accession>
<proteinExistence type="predicted"/>
<dbReference type="WBParaSite" id="PS1159_v2.g9181.t1">
    <property type="protein sequence ID" value="PS1159_v2.g9181.t1"/>
    <property type="gene ID" value="PS1159_v2.g9181"/>
</dbReference>
<evidence type="ECO:0000313" key="2">
    <source>
        <dbReference type="WBParaSite" id="PS1159_v2.g9181.t1"/>
    </source>
</evidence>
<sequence length="90" mass="10503">MKSVFAIIFVILFLQLDLFYCLENRESNVQTIKLITRLCQTMPGESVICKRYSDPVETIFANNAIYHYRSERDNSESLFPKNSENDLSDD</sequence>
<name>A0AC35GVV9_9BILA</name>
<organism evidence="1 2">
    <name type="scientific">Panagrolaimus sp. PS1159</name>
    <dbReference type="NCBI Taxonomy" id="55785"/>
    <lineage>
        <taxon>Eukaryota</taxon>
        <taxon>Metazoa</taxon>
        <taxon>Ecdysozoa</taxon>
        <taxon>Nematoda</taxon>
        <taxon>Chromadorea</taxon>
        <taxon>Rhabditida</taxon>
        <taxon>Tylenchina</taxon>
        <taxon>Panagrolaimomorpha</taxon>
        <taxon>Panagrolaimoidea</taxon>
        <taxon>Panagrolaimidae</taxon>
        <taxon>Panagrolaimus</taxon>
    </lineage>
</organism>